<sequence length="203" mass="23417">MIPLYITVEDEKLEAVKKVIEKLEELTDTKISYDERTKTFNVIPKGQNQYEALKAVSVIRAIGLGFDAEIAFKLLSDEYILDVIDLKGIIGNNPEVMRRVKGRIIGENGKTKKILQEYTGVYISIYEHYIGILGPYDQVQIARKAIELLIDGKEHSTVYKFIDKAERELIIYKTSKLGRKRTNEINDNWQIVPITYCLNYVRI</sequence>
<dbReference type="FunFam" id="3.30.1370.10:FF:000076">
    <property type="entry name" value="KH domain protein"/>
    <property type="match status" value="1"/>
</dbReference>
<dbReference type="NCBIfam" id="TIGR03665">
    <property type="entry name" value="arCOG04150"/>
    <property type="match status" value="1"/>
</dbReference>
<dbReference type="EMBL" id="CP146016">
    <property type="protein sequence ID" value="WWQ61372.1"/>
    <property type="molecule type" value="Genomic_DNA"/>
</dbReference>
<dbReference type="Gene3D" id="3.30.1370.10">
    <property type="entry name" value="K Homology domain, type 1"/>
    <property type="match status" value="2"/>
</dbReference>
<dbReference type="InterPro" id="IPR055211">
    <property type="entry name" value="KH_PNO1_2nd"/>
</dbReference>
<evidence type="ECO:0000256" key="2">
    <source>
        <dbReference type="PROSITE-ProRule" id="PRU00117"/>
    </source>
</evidence>
<evidence type="ECO:0000256" key="1">
    <source>
        <dbReference type="ARBA" id="ARBA00022884"/>
    </source>
</evidence>
<gene>
    <name evidence="4" type="ORF">V6M85_04650</name>
</gene>
<evidence type="ECO:0000313" key="5">
    <source>
        <dbReference type="Proteomes" id="UP001432202"/>
    </source>
</evidence>
<dbReference type="InterPro" id="IPR036612">
    <property type="entry name" value="KH_dom_type_1_sf"/>
</dbReference>
<proteinExistence type="predicted"/>
<dbReference type="PROSITE" id="PS50084">
    <property type="entry name" value="KH_TYPE_1"/>
    <property type="match status" value="1"/>
</dbReference>
<keyword evidence="1 2" id="KW-0694">RNA-binding</keyword>
<feature type="domain" description="K Homology" evidence="3">
    <location>
        <begin position="84"/>
        <end position="151"/>
    </location>
</feature>
<dbReference type="AlphaFoldDB" id="A0AAX4L3B9"/>
<evidence type="ECO:0000259" key="3">
    <source>
        <dbReference type="SMART" id="SM00322"/>
    </source>
</evidence>
<protein>
    <submittedName>
        <fullName evidence="4">KH domain-containing protein</fullName>
    </submittedName>
</protein>
<reference evidence="4 5" key="1">
    <citation type="submission" date="2024-02" db="EMBL/GenBank/DDBJ databases">
        <title>STSV induces naive adaptation in Sulfolobus.</title>
        <authorList>
            <person name="Xiang X."/>
            <person name="Song M."/>
        </authorList>
    </citation>
    <scope>NUCLEOTIDE SEQUENCE [LARGE SCALE GENOMIC DNA]</scope>
    <source>
        <strain evidence="4 5">RT2</strain>
    </source>
</reference>
<dbReference type="SMART" id="SM00322">
    <property type="entry name" value="KH"/>
    <property type="match status" value="1"/>
</dbReference>
<dbReference type="InterPro" id="IPR019964">
    <property type="entry name" value="KH_domain_protein_archaea"/>
</dbReference>
<evidence type="ECO:0000313" key="4">
    <source>
        <dbReference type="EMBL" id="WWQ61372.1"/>
    </source>
</evidence>
<dbReference type="Pfam" id="PF22891">
    <property type="entry name" value="KH_PNO1_2nd"/>
    <property type="match status" value="1"/>
</dbReference>
<dbReference type="GO" id="GO:0003723">
    <property type="term" value="F:RNA binding"/>
    <property type="evidence" value="ECO:0007669"/>
    <property type="project" value="UniProtKB-UniRule"/>
</dbReference>
<dbReference type="PANTHER" id="PTHR12826:SF13">
    <property type="entry name" value="RNA-BINDING PROTEIN PNO1"/>
    <property type="match status" value="1"/>
</dbReference>
<dbReference type="Proteomes" id="UP001432202">
    <property type="component" value="Chromosome"/>
</dbReference>
<dbReference type="NCBIfam" id="NF010326">
    <property type="entry name" value="PRK13763.1-1"/>
    <property type="match status" value="1"/>
</dbReference>
<keyword evidence="5" id="KW-1185">Reference proteome</keyword>
<accession>A0AAX4L3B9</accession>
<dbReference type="InterPro" id="IPR004087">
    <property type="entry name" value="KH_dom"/>
</dbReference>
<organism evidence="4 5">
    <name type="scientific">Sulfolobus tengchongensis</name>
    <dbReference type="NCBI Taxonomy" id="207809"/>
    <lineage>
        <taxon>Archaea</taxon>
        <taxon>Thermoproteota</taxon>
        <taxon>Thermoprotei</taxon>
        <taxon>Sulfolobales</taxon>
        <taxon>Sulfolobaceae</taxon>
        <taxon>Sulfolobus</taxon>
    </lineage>
</organism>
<dbReference type="SUPFAM" id="SSF54791">
    <property type="entry name" value="Eukaryotic type KH-domain (KH-domain type I)"/>
    <property type="match status" value="1"/>
</dbReference>
<name>A0AAX4L3B9_9CREN</name>
<dbReference type="PANTHER" id="PTHR12826">
    <property type="entry name" value="RIBONUCLEASE Y"/>
    <property type="match status" value="1"/>
</dbReference>